<accession>A0A9P4NI66</accession>
<evidence type="ECO:0000256" key="1">
    <source>
        <dbReference type="SAM" id="MobiDB-lite"/>
    </source>
</evidence>
<keyword evidence="3" id="KW-1185">Reference proteome</keyword>
<comment type="caution">
    <text evidence="2">The sequence shown here is derived from an EMBL/GenBank/DDBJ whole genome shotgun (WGS) entry which is preliminary data.</text>
</comment>
<feature type="region of interest" description="Disordered" evidence="1">
    <location>
        <begin position="132"/>
        <end position="151"/>
    </location>
</feature>
<reference evidence="2" key="1">
    <citation type="journal article" date="2020" name="Stud. Mycol.">
        <title>101 Dothideomycetes genomes: a test case for predicting lifestyles and emergence of pathogens.</title>
        <authorList>
            <person name="Haridas S."/>
            <person name="Albert R."/>
            <person name="Binder M."/>
            <person name="Bloem J."/>
            <person name="Labutti K."/>
            <person name="Salamov A."/>
            <person name="Andreopoulos B."/>
            <person name="Baker S."/>
            <person name="Barry K."/>
            <person name="Bills G."/>
            <person name="Bluhm B."/>
            <person name="Cannon C."/>
            <person name="Castanera R."/>
            <person name="Culley D."/>
            <person name="Daum C."/>
            <person name="Ezra D."/>
            <person name="Gonzalez J."/>
            <person name="Henrissat B."/>
            <person name="Kuo A."/>
            <person name="Liang C."/>
            <person name="Lipzen A."/>
            <person name="Lutzoni F."/>
            <person name="Magnuson J."/>
            <person name="Mondo S."/>
            <person name="Nolan M."/>
            <person name="Ohm R."/>
            <person name="Pangilinan J."/>
            <person name="Park H.-J."/>
            <person name="Ramirez L."/>
            <person name="Alfaro M."/>
            <person name="Sun H."/>
            <person name="Tritt A."/>
            <person name="Yoshinaga Y."/>
            <person name="Zwiers L.-H."/>
            <person name="Turgeon B."/>
            <person name="Goodwin S."/>
            <person name="Spatafora J."/>
            <person name="Crous P."/>
            <person name="Grigoriev I."/>
        </authorList>
    </citation>
    <scope>NUCLEOTIDE SEQUENCE</scope>
    <source>
        <strain evidence="2">CBS 130266</strain>
    </source>
</reference>
<evidence type="ECO:0000313" key="2">
    <source>
        <dbReference type="EMBL" id="KAF2422600.1"/>
    </source>
</evidence>
<organism evidence="2 3">
    <name type="scientific">Tothia fuscella</name>
    <dbReference type="NCBI Taxonomy" id="1048955"/>
    <lineage>
        <taxon>Eukaryota</taxon>
        <taxon>Fungi</taxon>
        <taxon>Dikarya</taxon>
        <taxon>Ascomycota</taxon>
        <taxon>Pezizomycotina</taxon>
        <taxon>Dothideomycetes</taxon>
        <taxon>Pleosporomycetidae</taxon>
        <taxon>Venturiales</taxon>
        <taxon>Cylindrosympodiaceae</taxon>
        <taxon>Tothia</taxon>
    </lineage>
</organism>
<protein>
    <submittedName>
        <fullName evidence="2">Uncharacterized protein</fullName>
    </submittedName>
</protein>
<feature type="compositionally biased region" description="Basic and acidic residues" evidence="1">
    <location>
        <begin position="132"/>
        <end position="141"/>
    </location>
</feature>
<gene>
    <name evidence="2" type="ORF">EJ08DRAFT_477040</name>
</gene>
<dbReference type="AlphaFoldDB" id="A0A9P4NI66"/>
<dbReference type="EMBL" id="MU007089">
    <property type="protein sequence ID" value="KAF2422600.1"/>
    <property type="molecule type" value="Genomic_DNA"/>
</dbReference>
<evidence type="ECO:0000313" key="3">
    <source>
        <dbReference type="Proteomes" id="UP000800235"/>
    </source>
</evidence>
<sequence length="248" mass="27450">MALDLAGQLPEFEAAALEPATGIPHVLDLWEMTPEMYEMMRAYKLAATKNGIKIFNVILAKVGIVVAADGTISGAIGGTIHHLNANETDVGSNVKEEVQNAGWILKYDPARWTKFQKALYILHWQKQLDETSPKPLMKERSQSTPHSAPVPSTRRFSVIGVFPDDDEALSYVIQVHTGSKEKRDPSAVAQRDEYALKSVKAMSNLLQLYGLGEETNGKIRKRQDGSQVRSLDGQPGLYEVEAVSLNYR</sequence>
<proteinExistence type="predicted"/>
<name>A0A9P4NI66_9PEZI</name>
<dbReference type="Proteomes" id="UP000800235">
    <property type="component" value="Unassembled WGS sequence"/>
</dbReference>